<keyword evidence="4" id="KW-1185">Reference proteome</keyword>
<reference evidence="3" key="1">
    <citation type="submission" date="2022-02" db="EMBL/GenBank/DDBJ databases">
        <title>Coral-associated bacteria.</title>
        <authorList>
            <person name="Tang K."/>
            <person name="Wang X."/>
        </authorList>
    </citation>
    <scope>NUCLEOTIDE SEQUENCE</scope>
    <source>
        <strain evidence="3">SCSIO 43006</strain>
    </source>
</reference>
<dbReference type="PANTHER" id="PTHR35561">
    <property type="entry name" value="RNA 2',3'-CYCLIC PHOSPHODIESTERASE"/>
    <property type="match status" value="1"/>
</dbReference>
<organism evidence="3 4">
    <name type="scientific">Microbulbifer variabilis</name>
    <dbReference type="NCBI Taxonomy" id="266805"/>
    <lineage>
        <taxon>Bacteria</taxon>
        <taxon>Pseudomonadati</taxon>
        <taxon>Pseudomonadota</taxon>
        <taxon>Gammaproteobacteria</taxon>
        <taxon>Cellvibrionales</taxon>
        <taxon>Microbulbiferaceae</taxon>
        <taxon>Microbulbifer</taxon>
    </lineage>
</organism>
<sequence>MQREENLSDQSTSRLFIGIKPDVASQAFLDEITTQCQKQLKDTTTNHIRWTTPNNWHLTLAFLGSTPKEKIPQLKQGLIELAHCKGSFQSRVCSLTPFPKQHSKILAVELALNPNLTELHEECRQFIGELGMEPESQEYRPHITLARSRNKEGFQHIAPRNLNSSVLVENVILYESVPLAGKSHYHSLLKVPLLND</sequence>
<feature type="short sequence motif" description="HXTX 1" evidence="2">
    <location>
        <begin position="57"/>
        <end position="60"/>
    </location>
</feature>
<dbReference type="Gene3D" id="3.90.1140.10">
    <property type="entry name" value="Cyclic phosphodiesterase"/>
    <property type="match status" value="1"/>
</dbReference>
<dbReference type="Pfam" id="PF13563">
    <property type="entry name" value="2_5_RNA_ligase2"/>
    <property type="match status" value="1"/>
</dbReference>
<feature type="active site" description="Proton acceptor" evidence="2">
    <location>
        <position position="142"/>
    </location>
</feature>
<comment type="similarity">
    <text evidence="2">Belongs to the 2H phosphoesterase superfamily. ThpR family.</text>
</comment>
<dbReference type="EC" id="3.1.4.58" evidence="2"/>
<dbReference type="PANTHER" id="PTHR35561:SF1">
    <property type="entry name" value="RNA 2',3'-CYCLIC PHOSPHODIESTERASE"/>
    <property type="match status" value="1"/>
</dbReference>
<evidence type="ECO:0000313" key="3">
    <source>
        <dbReference type="EMBL" id="USD23018.1"/>
    </source>
</evidence>
<comment type="catalytic activity">
    <reaction evidence="2">
        <text>a 3'-end 2',3'-cyclophospho-ribonucleotide-RNA + H2O = a 3'-end 2'-phospho-ribonucleotide-RNA + H(+)</text>
        <dbReference type="Rhea" id="RHEA:11828"/>
        <dbReference type="Rhea" id="RHEA-COMP:10464"/>
        <dbReference type="Rhea" id="RHEA-COMP:17353"/>
        <dbReference type="ChEBI" id="CHEBI:15377"/>
        <dbReference type="ChEBI" id="CHEBI:15378"/>
        <dbReference type="ChEBI" id="CHEBI:83064"/>
        <dbReference type="ChEBI" id="CHEBI:173113"/>
        <dbReference type="EC" id="3.1.4.58"/>
    </reaction>
</comment>
<proteinExistence type="inferred from homology"/>
<dbReference type="SUPFAM" id="SSF55144">
    <property type="entry name" value="LigT-like"/>
    <property type="match status" value="1"/>
</dbReference>
<dbReference type="EMBL" id="CP092418">
    <property type="protein sequence ID" value="USD23018.1"/>
    <property type="molecule type" value="Genomic_DNA"/>
</dbReference>
<feature type="short sequence motif" description="HXTX 2" evidence="2">
    <location>
        <begin position="142"/>
        <end position="145"/>
    </location>
</feature>
<evidence type="ECO:0000313" key="4">
    <source>
        <dbReference type="Proteomes" id="UP001055658"/>
    </source>
</evidence>
<evidence type="ECO:0000256" key="2">
    <source>
        <dbReference type="HAMAP-Rule" id="MF_01940"/>
    </source>
</evidence>
<accession>A0ABY4VIM6</accession>
<dbReference type="InterPro" id="IPR009097">
    <property type="entry name" value="Cyclic_Pdiesterase"/>
</dbReference>
<protein>
    <recommendedName>
        <fullName evidence="2">RNA 2',3'-cyclic phosphodiesterase</fullName>
        <shortName evidence="2">RNA 2',3'-CPDase</shortName>
        <ecNumber evidence="2">3.1.4.58</ecNumber>
    </recommendedName>
</protein>
<dbReference type="RefSeq" id="WP_252085370.1">
    <property type="nucleotide sequence ID" value="NZ_CP092418.1"/>
</dbReference>
<name>A0ABY4VIM6_9GAMM</name>
<evidence type="ECO:0000256" key="1">
    <source>
        <dbReference type="ARBA" id="ARBA00022801"/>
    </source>
</evidence>
<dbReference type="HAMAP" id="MF_01940">
    <property type="entry name" value="RNA_CPDase"/>
    <property type="match status" value="1"/>
</dbReference>
<comment type="function">
    <text evidence="2">Hydrolyzes RNA 2',3'-cyclic phosphodiester to an RNA 2'-phosphomonoester.</text>
</comment>
<feature type="active site" description="Proton donor" evidence="2">
    <location>
        <position position="57"/>
    </location>
</feature>
<dbReference type="InterPro" id="IPR004175">
    <property type="entry name" value="RNA_CPDase"/>
</dbReference>
<keyword evidence="1 2" id="KW-0378">Hydrolase</keyword>
<dbReference type="Proteomes" id="UP001055658">
    <property type="component" value="Chromosome"/>
</dbReference>
<dbReference type="NCBIfam" id="TIGR02258">
    <property type="entry name" value="2_5_ligase"/>
    <property type="match status" value="1"/>
</dbReference>
<gene>
    <name evidence="3" type="primary">thpR</name>
    <name evidence="3" type="ORF">MJO52_07770</name>
</gene>